<dbReference type="EMBL" id="CP036259">
    <property type="protein sequence ID" value="QDR80238.1"/>
    <property type="molecule type" value="Genomic_DNA"/>
</dbReference>
<gene>
    <name evidence="1" type="ORF">SPTER_15570</name>
</gene>
<dbReference type="RefSeq" id="WP_144349828.1">
    <property type="nucleotide sequence ID" value="NZ_CP036259.1"/>
</dbReference>
<dbReference type="OrthoDB" id="9837284at2"/>
<keyword evidence="2" id="KW-1185">Reference proteome</keyword>
<protein>
    <submittedName>
        <fullName evidence="1">Uncharacterized protein</fullName>
    </submittedName>
</protein>
<name>A0A517DSG0_9FIRM</name>
<evidence type="ECO:0000313" key="1">
    <source>
        <dbReference type="EMBL" id="QDR80238.1"/>
    </source>
</evidence>
<proteinExistence type="predicted"/>
<reference evidence="1 2" key="1">
    <citation type="submission" date="2019-02" db="EMBL/GenBank/DDBJ databases">
        <title>Closed genome of Sporomusa termitida DSM 4440.</title>
        <authorList>
            <person name="Poehlein A."/>
            <person name="Daniel R."/>
        </authorList>
    </citation>
    <scope>NUCLEOTIDE SEQUENCE [LARGE SCALE GENOMIC DNA]</scope>
    <source>
        <strain evidence="1 2">DSM 4440</strain>
    </source>
</reference>
<evidence type="ECO:0000313" key="2">
    <source>
        <dbReference type="Proteomes" id="UP000320776"/>
    </source>
</evidence>
<dbReference type="KEGG" id="sted:SPTER_15570"/>
<sequence length="102" mass="10818">MPFSPGFPVDTGPGPNGDTVRAAAEKFIQEFSKVYGDMTAFEQLIAVLIEHGNVDMVDGKHADGTANNIPLLNGSSRLTNDTEGTAWNIPTSDVGGNIWIAK</sequence>
<accession>A0A517DSG0</accession>
<dbReference type="Proteomes" id="UP000320776">
    <property type="component" value="Chromosome"/>
</dbReference>
<dbReference type="AlphaFoldDB" id="A0A517DSG0"/>
<organism evidence="1 2">
    <name type="scientific">Sporomusa termitida</name>
    <dbReference type="NCBI Taxonomy" id="2377"/>
    <lineage>
        <taxon>Bacteria</taxon>
        <taxon>Bacillati</taxon>
        <taxon>Bacillota</taxon>
        <taxon>Negativicutes</taxon>
        <taxon>Selenomonadales</taxon>
        <taxon>Sporomusaceae</taxon>
        <taxon>Sporomusa</taxon>
    </lineage>
</organism>